<sequence>MEEHELTNSTVNVWKDIEQDKIDHMWDIILEKFDFDVSEERKGAILGHMSDIYRGYKHKLKKSISIQRQLVKFA</sequence>
<dbReference type="AlphaFoldDB" id="A0AAE1VRN7"/>
<dbReference type="EMBL" id="JAVYJV010000005">
    <property type="protein sequence ID" value="KAK4370434.1"/>
    <property type="molecule type" value="Genomic_DNA"/>
</dbReference>
<accession>A0AAE1VRN7</accession>
<dbReference type="Proteomes" id="UP001291623">
    <property type="component" value="Unassembled WGS sequence"/>
</dbReference>
<name>A0AAE1VRN7_9SOLA</name>
<evidence type="ECO:0000313" key="1">
    <source>
        <dbReference type="EMBL" id="KAK4370434.1"/>
    </source>
</evidence>
<proteinExistence type="predicted"/>
<reference evidence="1" key="1">
    <citation type="submission" date="2023-12" db="EMBL/GenBank/DDBJ databases">
        <title>Genome assembly of Anisodus tanguticus.</title>
        <authorList>
            <person name="Wang Y.-J."/>
        </authorList>
    </citation>
    <scope>NUCLEOTIDE SEQUENCE</scope>
    <source>
        <strain evidence="1">KB-2021</strain>
        <tissue evidence="1">Leaf</tissue>
    </source>
</reference>
<gene>
    <name evidence="1" type="ORF">RND71_009909</name>
</gene>
<evidence type="ECO:0000313" key="2">
    <source>
        <dbReference type="Proteomes" id="UP001291623"/>
    </source>
</evidence>
<comment type="caution">
    <text evidence="1">The sequence shown here is derived from an EMBL/GenBank/DDBJ whole genome shotgun (WGS) entry which is preliminary data.</text>
</comment>
<protein>
    <submittedName>
        <fullName evidence="1">Uncharacterized protein</fullName>
    </submittedName>
</protein>
<organism evidence="1 2">
    <name type="scientific">Anisodus tanguticus</name>
    <dbReference type="NCBI Taxonomy" id="243964"/>
    <lineage>
        <taxon>Eukaryota</taxon>
        <taxon>Viridiplantae</taxon>
        <taxon>Streptophyta</taxon>
        <taxon>Embryophyta</taxon>
        <taxon>Tracheophyta</taxon>
        <taxon>Spermatophyta</taxon>
        <taxon>Magnoliopsida</taxon>
        <taxon>eudicotyledons</taxon>
        <taxon>Gunneridae</taxon>
        <taxon>Pentapetalae</taxon>
        <taxon>asterids</taxon>
        <taxon>lamiids</taxon>
        <taxon>Solanales</taxon>
        <taxon>Solanaceae</taxon>
        <taxon>Solanoideae</taxon>
        <taxon>Hyoscyameae</taxon>
        <taxon>Anisodus</taxon>
    </lineage>
</organism>
<keyword evidence="2" id="KW-1185">Reference proteome</keyword>